<organism evidence="1 2">
    <name type="scientific">Mycena venus</name>
    <dbReference type="NCBI Taxonomy" id="2733690"/>
    <lineage>
        <taxon>Eukaryota</taxon>
        <taxon>Fungi</taxon>
        <taxon>Dikarya</taxon>
        <taxon>Basidiomycota</taxon>
        <taxon>Agaricomycotina</taxon>
        <taxon>Agaricomycetes</taxon>
        <taxon>Agaricomycetidae</taxon>
        <taxon>Agaricales</taxon>
        <taxon>Marasmiineae</taxon>
        <taxon>Mycenaceae</taxon>
        <taxon>Mycena</taxon>
    </lineage>
</organism>
<sequence length="323" mass="35762">MSANSELQVLTDLTPVKVVQNGDKTDSVDQAQLLSRRIFNHLLMHALPKGRGLFYPKLGNLGDNFDNNLVNPSGSAAIFGFKSILDDDHDVLFQLAMHALCSELTKVSWLSHQYKKYVQDKFASFAELLGSHPENLATNAKSYGWDLGSRKSEFDSLQQKYLNALQRCYFGSWVHTQPAWQTYLQDPTRWFNELSSRMKSPEFHAKFVMQVMRAEPGALKAEEQISQFHDKLMLLRIASGNSGLDIDTPVKALAKAAIDEKLIPQDWHTDPLHLALSGAPADVAPHGKDAEMLRAMLSAEAAAMGVTLFEGDSGSPGALVFEG</sequence>
<comment type="caution">
    <text evidence="1">The sequence shown here is derived from an EMBL/GenBank/DDBJ whole genome shotgun (WGS) entry which is preliminary data.</text>
</comment>
<evidence type="ECO:0000313" key="1">
    <source>
        <dbReference type="EMBL" id="KAF7365817.1"/>
    </source>
</evidence>
<reference evidence="1" key="1">
    <citation type="submission" date="2020-05" db="EMBL/GenBank/DDBJ databases">
        <title>Mycena genomes resolve the evolution of fungal bioluminescence.</title>
        <authorList>
            <person name="Tsai I.J."/>
        </authorList>
    </citation>
    <scope>NUCLEOTIDE SEQUENCE</scope>
    <source>
        <strain evidence="1">CCC161011</strain>
    </source>
</reference>
<dbReference type="EMBL" id="JACAZI010000003">
    <property type="protein sequence ID" value="KAF7365817.1"/>
    <property type="molecule type" value="Genomic_DNA"/>
</dbReference>
<dbReference type="AlphaFoldDB" id="A0A8H7DAQ1"/>
<name>A0A8H7DAQ1_9AGAR</name>
<accession>A0A8H7DAQ1</accession>
<dbReference type="Proteomes" id="UP000620124">
    <property type="component" value="Unassembled WGS sequence"/>
</dbReference>
<protein>
    <submittedName>
        <fullName evidence="1">Uncharacterized protein</fullName>
    </submittedName>
</protein>
<gene>
    <name evidence="1" type="ORF">MVEN_00455800</name>
</gene>
<proteinExistence type="predicted"/>
<evidence type="ECO:0000313" key="2">
    <source>
        <dbReference type="Proteomes" id="UP000620124"/>
    </source>
</evidence>
<keyword evidence="2" id="KW-1185">Reference proteome</keyword>